<evidence type="ECO:0000256" key="2">
    <source>
        <dbReference type="SAM" id="MobiDB-lite"/>
    </source>
</evidence>
<dbReference type="PANTHER" id="PTHR47331:SF5">
    <property type="entry name" value="RIBONUCLEASE H"/>
    <property type="match status" value="1"/>
</dbReference>
<feature type="domain" description="Integrase catalytic" evidence="3">
    <location>
        <begin position="1414"/>
        <end position="1602"/>
    </location>
</feature>
<dbReference type="GO" id="GO:0005634">
    <property type="term" value="C:nucleus"/>
    <property type="evidence" value="ECO:0007669"/>
    <property type="project" value="UniProtKB-ARBA"/>
</dbReference>
<keyword evidence="5" id="KW-1185">Reference proteome</keyword>
<dbReference type="Pfam" id="PF03564">
    <property type="entry name" value="DUF1759"/>
    <property type="match status" value="1"/>
</dbReference>
<name>A0A9Q3C008_9BASI</name>
<dbReference type="InterPro" id="IPR008042">
    <property type="entry name" value="Retrotrans_Pao"/>
</dbReference>
<gene>
    <name evidence="4" type="ORF">O181_013803</name>
</gene>
<reference evidence="4" key="1">
    <citation type="submission" date="2021-03" db="EMBL/GenBank/DDBJ databases">
        <title>Draft genome sequence of rust myrtle Austropuccinia psidii MF-1, a brazilian biotype.</title>
        <authorList>
            <person name="Quecine M.C."/>
            <person name="Pachon D.M.R."/>
            <person name="Bonatelli M.L."/>
            <person name="Correr F.H."/>
            <person name="Franceschini L.M."/>
            <person name="Leite T.F."/>
            <person name="Margarido G.R.A."/>
            <person name="Almeida C.A."/>
            <person name="Ferrarezi J.A."/>
            <person name="Labate C.A."/>
        </authorList>
    </citation>
    <scope>NUCLEOTIDE SEQUENCE</scope>
    <source>
        <strain evidence="4">MF-1</strain>
    </source>
</reference>
<dbReference type="InterPro" id="IPR043502">
    <property type="entry name" value="DNA/RNA_pol_sf"/>
</dbReference>
<dbReference type="Pfam" id="PF18701">
    <property type="entry name" value="DUF5641"/>
    <property type="match status" value="1"/>
</dbReference>
<dbReference type="PANTHER" id="PTHR47331">
    <property type="entry name" value="PHD-TYPE DOMAIN-CONTAINING PROTEIN"/>
    <property type="match status" value="1"/>
</dbReference>
<organism evidence="4 5">
    <name type="scientific">Austropuccinia psidii MF-1</name>
    <dbReference type="NCBI Taxonomy" id="1389203"/>
    <lineage>
        <taxon>Eukaryota</taxon>
        <taxon>Fungi</taxon>
        <taxon>Dikarya</taxon>
        <taxon>Basidiomycota</taxon>
        <taxon>Pucciniomycotina</taxon>
        <taxon>Pucciniomycetes</taxon>
        <taxon>Pucciniales</taxon>
        <taxon>Sphaerophragmiaceae</taxon>
        <taxon>Austropuccinia</taxon>
    </lineage>
</organism>
<evidence type="ECO:0000259" key="3">
    <source>
        <dbReference type="PROSITE" id="PS50994"/>
    </source>
</evidence>
<dbReference type="InterPro" id="IPR012337">
    <property type="entry name" value="RNaseH-like_sf"/>
</dbReference>
<proteinExistence type="predicted"/>
<dbReference type="Gene3D" id="3.30.420.10">
    <property type="entry name" value="Ribonuclease H-like superfamily/Ribonuclease H"/>
    <property type="match status" value="1"/>
</dbReference>
<sequence>MGDTDRLTRNKQRAAVKRDAAASHIESIYALGLSASTDSSVIPKFLLASEDIQNHWETFTLENDTMLEAMIELGTHDEFSNNVELEVRNTILDVKALANKFRSSSDAGVAASVTSNNDKPGSDIVNDNVDTVSNPTAQVGPLIASTVPSDSGVQLPKIPLPTFDGRLQNWPDFRDRFTTLVGNRTHLSNIEKFYYLLGCLQSGPTDAVKGITVSETTYELAWSALVQRYDKPRQLATTLVNEMLNAPVNHQESPAVLINFLNTFCENIALLQSLNMPDLGSFLLFAISVRCLPTTTRRLFEQGNTADFPTVDSLLYFAKDRVEVLENSGSSVIQAAVKPQAKLVFNKPKHTISKPNQSASKAPRSHQGSPVALVANKPAGESHRCEQCNASHSLTSCSIFKDLSIDDRYALASKHRLCMVCFGSNHWANKCKSSCSVCHGRHHQLLHRDNSHAKIPPSKDPVASYIGTQHSRSVLLGTASVNVRDVAGCLQPVRALIDPASQVSLMTSECAKRLGLFCEQWTVPVAGLAGQLVQSINGRVQISIQSAMDGSMINLFIWTMPKITGSMPSAQLPLSVRNKCSHLVLADPNFDSPAPVELLLGADIFPQVIRSRRHDLGVGLPTAFDTIFGWILLGPVDPSLPAAPQQTMMISLLTTSIESLVERFWKIEEPDEAPQSFTEEGRCEEIFAQETYRDSSGRFVVPLPFRTPPTSVVFHGSRQLALVRFERLERKLIQDKPLYLAYQQFMAEYESLGHMSLAKSPGSYFIPHHAVHKMEGDNMKLRVVFDASARPPSNTSLNDALFVGPKLQQDIVDILLRFRIHSVVFTADICKMYRQILIAPKYRQYQHILWRASPHDKVQEFELNTITYGVGTAPYLALRVLREIAVVYGQQYPLVQTALMYQTYMDDICTGADSNREAQALKDDLISILSQFGLELKKWASNSPQLLENIPSEDRAAGSLPFNIETSPQVQILGMKWNPDVDTFNYNVSSVKFVSSKRSMLSVIARIYDPLGFLSPVIFHAKHQLQCVWRSGVSWDDRLPLELEQSWMSFVNELHYLSTIQVPRFVGTSEGSQYELCGFSDASIKGYAAVVYLRVSDRHRRVSMFLLGSKTKLAPTKAMSIPRLELCGAGLLARWLNRIQTTLSTQITIQNVFAWSDSWFYVSTDMNPADCASRGLRPCELAQHDLYWKGPTFLHQVGEGWSSEVNLIPSDQLPEVTGPVSCVVETTGEPIEWFSRFSSLNRMLRVIIRIQRFIKLFRKVPVDTSFLSYQEYKDALTAVIKCSQGVFLKSLSLELSSGKAVSSRPLARLSPFIDDCGVVRVGGRLRHSLLSDRRKFPVLLSKASYLSLLIARHWHLFACHAGPRLMSALICRQFWIVGDRSVIRRAMSECTVCVRLSARNLQPVMSDLPDFRVQQCHPFSSVGIDYAGPLIMKETNLRKARQYKVYIAVFVCMSVKAVHLELVTDLSTDAFLAAFNRFVARRGLPSAVYSDCGTNFVGASKRLYDLVNDPRNREQLSSAFVCSWNFNPPSAPHFGGLWEAAVRSTKLLLVRVVGNQVLSYEEFSTVLCRIESVLNSRPLTPSSNDPNDLEYLSPGHFLVGRPLCAVPEAEVPISSIHLRNRWKLLHQVFQAFWRRWSNEYLHTLQTKGRWLVNQENIKLGELVIIKDNTSSPLLWKLGRVQELLPGPDKVVRVVKLITKQGLIIRPVVKLVPLPTQ</sequence>
<dbReference type="InterPro" id="IPR005312">
    <property type="entry name" value="DUF1759"/>
</dbReference>
<dbReference type="GO" id="GO:0003723">
    <property type="term" value="F:RNA binding"/>
    <property type="evidence" value="ECO:0007669"/>
    <property type="project" value="UniProtKB-KW"/>
</dbReference>
<evidence type="ECO:0000313" key="4">
    <source>
        <dbReference type="EMBL" id="MBW0474088.1"/>
    </source>
</evidence>
<dbReference type="PROSITE" id="PS50994">
    <property type="entry name" value="INTEGRASE"/>
    <property type="match status" value="1"/>
</dbReference>
<comment type="caution">
    <text evidence="4">The sequence shown here is derived from an EMBL/GenBank/DDBJ whole genome shotgun (WGS) entry which is preliminary data.</text>
</comment>
<accession>A0A9Q3C008</accession>
<keyword evidence="1" id="KW-0694">RNA-binding</keyword>
<dbReference type="Proteomes" id="UP000765509">
    <property type="component" value="Unassembled WGS sequence"/>
</dbReference>
<evidence type="ECO:0000313" key="5">
    <source>
        <dbReference type="Proteomes" id="UP000765509"/>
    </source>
</evidence>
<dbReference type="SUPFAM" id="SSF56672">
    <property type="entry name" value="DNA/RNA polymerases"/>
    <property type="match status" value="1"/>
</dbReference>
<dbReference type="SUPFAM" id="SSF53098">
    <property type="entry name" value="Ribonuclease H-like"/>
    <property type="match status" value="1"/>
</dbReference>
<dbReference type="InterPro" id="IPR036397">
    <property type="entry name" value="RNaseH_sf"/>
</dbReference>
<feature type="region of interest" description="Disordered" evidence="2">
    <location>
        <begin position="349"/>
        <end position="369"/>
    </location>
</feature>
<dbReference type="Pfam" id="PF05380">
    <property type="entry name" value="Peptidase_A17"/>
    <property type="match status" value="1"/>
</dbReference>
<dbReference type="InterPro" id="IPR040676">
    <property type="entry name" value="DUF5641"/>
</dbReference>
<evidence type="ECO:0000256" key="1">
    <source>
        <dbReference type="ARBA" id="ARBA00022884"/>
    </source>
</evidence>
<dbReference type="GO" id="GO:0015074">
    <property type="term" value="P:DNA integration"/>
    <property type="evidence" value="ECO:0007669"/>
    <property type="project" value="InterPro"/>
</dbReference>
<dbReference type="InterPro" id="IPR001584">
    <property type="entry name" value="Integrase_cat-core"/>
</dbReference>
<dbReference type="EMBL" id="AVOT02003630">
    <property type="protein sequence ID" value="MBW0474088.1"/>
    <property type="molecule type" value="Genomic_DNA"/>
</dbReference>
<protein>
    <recommendedName>
        <fullName evidence="3">Integrase catalytic domain-containing protein</fullName>
    </recommendedName>
</protein>
<dbReference type="CDD" id="cd00303">
    <property type="entry name" value="retropepsin_like"/>
    <property type="match status" value="1"/>
</dbReference>
<dbReference type="OrthoDB" id="6599864at2759"/>